<dbReference type="Gene3D" id="3.30.420.10">
    <property type="entry name" value="Ribonuclease H-like superfamily/Ribonuclease H"/>
    <property type="match status" value="1"/>
</dbReference>
<dbReference type="SUPFAM" id="SSF53098">
    <property type="entry name" value="Ribonuclease H-like"/>
    <property type="match status" value="1"/>
</dbReference>
<dbReference type="PANTHER" id="PTHR35046:SF26">
    <property type="entry name" value="RNA-DIRECTED DNA POLYMERASE"/>
    <property type="match status" value="1"/>
</dbReference>
<dbReference type="PROSITE" id="PS50994">
    <property type="entry name" value="INTEGRASE"/>
    <property type="match status" value="1"/>
</dbReference>
<sequence>YVTTCVQCQKNKPKCTKPSGLLQPLDVPDRPWQSISIDFITGLPPSGSCAFDSICVVVDRLSKMAHFIPVHSSMTAEKFAELFLRKIWYLHGFPRSIVSDRDPKFVS</sequence>
<evidence type="ECO:0000313" key="2">
    <source>
        <dbReference type="EMBL" id="PHJ14734.1"/>
    </source>
</evidence>
<keyword evidence="3" id="KW-1185">Reference proteome</keyword>
<accession>A0A2C6KE96</accession>
<proteinExistence type="predicted"/>
<dbReference type="Proteomes" id="UP000221165">
    <property type="component" value="Unassembled WGS sequence"/>
</dbReference>
<feature type="non-terminal residue" evidence="2">
    <location>
        <position position="1"/>
    </location>
</feature>
<dbReference type="VEuPathDB" id="ToxoDB:CSUI_011456"/>
<gene>
    <name evidence="2" type="ORF">CSUI_011456</name>
</gene>
<evidence type="ECO:0000259" key="1">
    <source>
        <dbReference type="PROSITE" id="PS50994"/>
    </source>
</evidence>
<dbReference type="PANTHER" id="PTHR35046">
    <property type="entry name" value="ZINC KNUCKLE (CCHC-TYPE) FAMILY PROTEIN"/>
    <property type="match status" value="1"/>
</dbReference>
<dbReference type="AlphaFoldDB" id="A0A2C6KE96"/>
<dbReference type="EMBL" id="MIGC01011896">
    <property type="protein sequence ID" value="PHJ14734.1"/>
    <property type="molecule type" value="Genomic_DNA"/>
</dbReference>
<name>A0A2C6KE96_9APIC</name>
<reference evidence="2 3" key="1">
    <citation type="journal article" date="2017" name="Int. J. Parasitol.">
        <title>The genome of the protozoan parasite Cystoisospora suis and a reverse vaccinology approach to identify vaccine candidates.</title>
        <authorList>
            <person name="Palmieri N."/>
            <person name="Shrestha A."/>
            <person name="Ruttkowski B."/>
            <person name="Beck T."/>
            <person name="Vogl C."/>
            <person name="Tomley F."/>
            <person name="Blake D.P."/>
            <person name="Joachim A."/>
        </authorList>
    </citation>
    <scope>NUCLEOTIDE SEQUENCE [LARGE SCALE GENOMIC DNA]</scope>
    <source>
        <strain evidence="2 3">Wien I</strain>
    </source>
</reference>
<organism evidence="2 3">
    <name type="scientific">Cystoisospora suis</name>
    <dbReference type="NCBI Taxonomy" id="483139"/>
    <lineage>
        <taxon>Eukaryota</taxon>
        <taxon>Sar</taxon>
        <taxon>Alveolata</taxon>
        <taxon>Apicomplexa</taxon>
        <taxon>Conoidasida</taxon>
        <taxon>Coccidia</taxon>
        <taxon>Eucoccidiorida</taxon>
        <taxon>Eimeriorina</taxon>
        <taxon>Sarcocystidae</taxon>
        <taxon>Cystoisospora</taxon>
    </lineage>
</organism>
<protein>
    <submittedName>
        <fullName evidence="2">Retrotransposon nucleocapsid related</fullName>
    </submittedName>
</protein>
<feature type="domain" description="Integrase catalytic" evidence="1">
    <location>
        <begin position="27"/>
        <end position="107"/>
    </location>
</feature>
<dbReference type="GO" id="GO:0015074">
    <property type="term" value="P:DNA integration"/>
    <property type="evidence" value="ECO:0007669"/>
    <property type="project" value="InterPro"/>
</dbReference>
<feature type="non-terminal residue" evidence="2">
    <location>
        <position position="107"/>
    </location>
</feature>
<dbReference type="GO" id="GO:0003676">
    <property type="term" value="F:nucleic acid binding"/>
    <property type="evidence" value="ECO:0007669"/>
    <property type="project" value="InterPro"/>
</dbReference>
<evidence type="ECO:0000313" key="3">
    <source>
        <dbReference type="Proteomes" id="UP000221165"/>
    </source>
</evidence>
<dbReference type="GeneID" id="94434765"/>
<comment type="caution">
    <text evidence="2">The sequence shown here is derived from an EMBL/GenBank/DDBJ whole genome shotgun (WGS) entry which is preliminary data.</text>
</comment>
<dbReference type="InterPro" id="IPR012337">
    <property type="entry name" value="RNaseH-like_sf"/>
</dbReference>
<dbReference type="InterPro" id="IPR001584">
    <property type="entry name" value="Integrase_cat-core"/>
</dbReference>
<dbReference type="OrthoDB" id="2202254at2759"/>
<dbReference type="InterPro" id="IPR036397">
    <property type="entry name" value="RNaseH_sf"/>
</dbReference>
<dbReference type="RefSeq" id="XP_067916470.1">
    <property type="nucleotide sequence ID" value="XM_068071554.1"/>
</dbReference>